<dbReference type="InterPro" id="IPR029044">
    <property type="entry name" value="Nucleotide-diphossugar_trans"/>
</dbReference>
<dbReference type="RefSeq" id="WP_011124879.1">
    <property type="nucleotide sequence ID" value="NC_005042.1"/>
</dbReference>
<evidence type="ECO:0000313" key="2">
    <source>
        <dbReference type="Proteomes" id="UP000001420"/>
    </source>
</evidence>
<dbReference type="SUPFAM" id="SSF53448">
    <property type="entry name" value="Nucleotide-diphospho-sugar transferases"/>
    <property type="match status" value="1"/>
</dbReference>
<organism evidence="1 2">
    <name type="scientific">Prochlorococcus marinus (strain SARG / CCMP1375 / SS120)</name>
    <dbReference type="NCBI Taxonomy" id="167539"/>
    <lineage>
        <taxon>Bacteria</taxon>
        <taxon>Bacillati</taxon>
        <taxon>Cyanobacteriota</taxon>
        <taxon>Cyanophyceae</taxon>
        <taxon>Synechococcales</taxon>
        <taxon>Prochlorococcaceae</taxon>
        <taxon>Prochlorococcus</taxon>
    </lineage>
</organism>
<dbReference type="HOGENOM" id="CLU_056498_0_0_3"/>
<evidence type="ECO:0000313" key="1">
    <source>
        <dbReference type="EMBL" id="AAP99771.1"/>
    </source>
</evidence>
<name>Q7VCL3_PROMA</name>
<dbReference type="EnsemblBacteria" id="AAP99771">
    <property type="protein sequence ID" value="AAP99771"/>
    <property type="gene ID" value="Pro_0727"/>
</dbReference>
<gene>
    <name evidence="1" type="primary">wcaA</name>
    <name evidence="1" type="ordered locus">Pro_0727</name>
</gene>
<dbReference type="AlphaFoldDB" id="Q7VCL3"/>
<dbReference type="eggNOG" id="COG1215">
    <property type="taxonomic scope" value="Bacteria"/>
</dbReference>
<dbReference type="KEGG" id="pma:Pro_0727"/>
<accession>Q7VCL3</accession>
<protein>
    <submittedName>
        <fullName evidence="1">Glycosyltransferase</fullName>
    </submittedName>
</protein>
<reference evidence="1 2" key="1">
    <citation type="journal article" date="2003" name="Proc. Natl. Acad. Sci. U.S.A.">
        <title>Genome sequence of the cyanobacterium Prochlorococcus marinus SS120, a nearly minimal oxyphototrophic genome.</title>
        <authorList>
            <person name="Dufresne A."/>
            <person name="Salanoubat M."/>
            <person name="Partensky F."/>
            <person name="Artiguenave F."/>
            <person name="Axmann I.M."/>
            <person name="Barbe V."/>
            <person name="Duprat S."/>
            <person name="Galperin M.Y."/>
            <person name="Koonin E.V."/>
            <person name="Le Gall F."/>
            <person name="Makarova K.S."/>
            <person name="Ostrowski M."/>
            <person name="Oztas S."/>
            <person name="Robert C."/>
            <person name="Rogozin I.B."/>
            <person name="Scanlan D.J."/>
            <person name="Tandeau de Marsac N."/>
            <person name="Weissenbach J."/>
            <person name="Wincker P."/>
            <person name="Wolf Y.I."/>
            <person name="Hess W.R."/>
        </authorList>
    </citation>
    <scope>NUCLEOTIDE SEQUENCE [LARGE SCALE GENOMIC DNA]</scope>
    <source>
        <strain evidence="2">SARG / CCMP1375 / SS120</strain>
    </source>
</reference>
<proteinExistence type="predicted"/>
<keyword evidence="2" id="KW-1185">Reference proteome</keyword>
<dbReference type="BRENDA" id="2.4.1.266">
    <property type="organism ID" value="5023"/>
</dbReference>
<dbReference type="CAZy" id="GT81">
    <property type="family name" value="Glycosyltransferase Family 81"/>
</dbReference>
<dbReference type="PATRIC" id="fig|167539.5.peg.769"/>
<sequence>MDFKQGLITTIHEYGVTKDSLIDLRQGLKKRPTAILIPCLYEEFKRPALTQTRDVLSNLEGLNELIIALSAQSADEVEEAKKFFSSMPFPVHVQWTNSPAVIELLQDQRKNGLDLIGTPGKGWAVWQGIGLATRESEVVALFDADIRTFSTSYPARMLQPLLDQSHGISYVKAFYSRLSLESNALQGRATRLFVGPLLASLEQIFGQGAFLKYLEAFRYPLAGEFAFTRDLGMNLRIPCDWGLEIGLLSEVYRNVRLSRIAQVDLGIFDHKHKEVGKNPKEGLQRMCTEILSSVLRGLMEHQAETLTNSQISTLEVLYKRVGQDRVKQFGLDSAVNNIPYDRHEEELSVQKFASILRPSIIQFLESPVTKQLPCWARVLSCENTLQNELAKAGLKKIP</sequence>
<dbReference type="EMBL" id="AE017126">
    <property type="protein sequence ID" value="AAP99771.1"/>
    <property type="molecule type" value="Genomic_DNA"/>
</dbReference>
<dbReference type="STRING" id="167539.Pro_0727"/>
<dbReference type="Proteomes" id="UP000001420">
    <property type="component" value="Chromosome"/>
</dbReference>
<dbReference type="OrthoDB" id="9477at2"/>
<dbReference type="Gene3D" id="3.90.550.10">
    <property type="entry name" value="Spore Coat Polysaccharide Biosynthesis Protein SpsA, Chain A"/>
    <property type="match status" value="1"/>
</dbReference>